<dbReference type="AlphaFoldDB" id="A0A2C9UF67"/>
<accession>A0A2C9UF67</accession>
<dbReference type="EMBL" id="CM004401">
    <property type="protein sequence ID" value="OAY29027.1"/>
    <property type="molecule type" value="Genomic_DNA"/>
</dbReference>
<gene>
    <name evidence="1" type="ORF">MANES_15G112300</name>
</gene>
<evidence type="ECO:0000313" key="1">
    <source>
        <dbReference type="EMBL" id="OAY29027.1"/>
    </source>
</evidence>
<name>A0A2C9UF67_MANES</name>
<reference evidence="1" key="1">
    <citation type="submission" date="2016-02" db="EMBL/GenBank/DDBJ databases">
        <title>WGS assembly of Manihot esculenta.</title>
        <authorList>
            <person name="Bredeson J.V."/>
            <person name="Prochnik S.E."/>
            <person name="Lyons J.B."/>
            <person name="Schmutz J."/>
            <person name="Grimwood J."/>
            <person name="Vrebalov J."/>
            <person name="Bart R.S."/>
            <person name="Amuge T."/>
            <person name="Ferguson M.E."/>
            <person name="Green R."/>
            <person name="Putnam N."/>
            <person name="Stites J."/>
            <person name="Rounsley S."/>
            <person name="Rokhsar D.S."/>
        </authorList>
    </citation>
    <scope>NUCLEOTIDE SEQUENCE [LARGE SCALE GENOMIC DNA]</scope>
    <source>
        <tissue evidence="1">Leaf</tissue>
    </source>
</reference>
<organism evidence="1">
    <name type="scientific">Manihot esculenta</name>
    <name type="common">Cassava</name>
    <name type="synonym">Jatropha manihot</name>
    <dbReference type="NCBI Taxonomy" id="3983"/>
    <lineage>
        <taxon>Eukaryota</taxon>
        <taxon>Viridiplantae</taxon>
        <taxon>Streptophyta</taxon>
        <taxon>Embryophyta</taxon>
        <taxon>Tracheophyta</taxon>
        <taxon>Spermatophyta</taxon>
        <taxon>Magnoliopsida</taxon>
        <taxon>eudicotyledons</taxon>
        <taxon>Gunneridae</taxon>
        <taxon>Pentapetalae</taxon>
        <taxon>rosids</taxon>
        <taxon>fabids</taxon>
        <taxon>Malpighiales</taxon>
        <taxon>Euphorbiaceae</taxon>
        <taxon>Crotonoideae</taxon>
        <taxon>Manihoteae</taxon>
        <taxon>Manihot</taxon>
    </lineage>
</organism>
<proteinExistence type="predicted"/>
<protein>
    <submittedName>
        <fullName evidence="1">Uncharacterized protein</fullName>
    </submittedName>
</protein>
<sequence>MADLICHVLKQFSLILLHLFNTNFKTFLETIDSIIYLCHVI</sequence>